<evidence type="ECO:0000256" key="2">
    <source>
        <dbReference type="ARBA" id="ARBA00022908"/>
    </source>
</evidence>
<evidence type="ECO:0000256" key="6">
    <source>
        <dbReference type="PIRSR" id="PIRSR606118-50"/>
    </source>
</evidence>
<feature type="domain" description="Resolvase/invertase-type recombinase catalytic" evidence="7">
    <location>
        <begin position="23"/>
        <end position="156"/>
    </location>
</feature>
<dbReference type="InterPro" id="IPR050639">
    <property type="entry name" value="SSR_resolvase"/>
</dbReference>
<keyword evidence="9" id="KW-1185">Reference proteome</keyword>
<gene>
    <name evidence="8" type="ORF">GCM10010995_24760</name>
</gene>
<dbReference type="CDD" id="cd03768">
    <property type="entry name" value="SR_ResInv"/>
    <property type="match status" value="1"/>
</dbReference>
<name>A0A8J2Z6N1_9GAMM</name>
<keyword evidence="5" id="KW-0233">DNA recombination</keyword>
<accession>A0A8J2Z6N1</accession>
<evidence type="ECO:0000256" key="5">
    <source>
        <dbReference type="ARBA" id="ARBA00023172"/>
    </source>
</evidence>
<dbReference type="GO" id="GO:0000150">
    <property type="term" value="F:DNA strand exchange activity"/>
    <property type="evidence" value="ECO:0007669"/>
    <property type="project" value="UniProtKB-KW"/>
</dbReference>
<feature type="active site" description="O-(5'-phospho-DNA)-serine intermediate" evidence="6">
    <location>
        <position position="31"/>
    </location>
</feature>
<dbReference type="PANTHER" id="PTHR30461">
    <property type="entry name" value="DNA-INVERTASE FROM LAMBDOID PROPHAGE"/>
    <property type="match status" value="1"/>
</dbReference>
<organism evidence="8 9">
    <name type="scientific">Cysteiniphilum litorale</name>
    <dbReference type="NCBI Taxonomy" id="2056700"/>
    <lineage>
        <taxon>Bacteria</taxon>
        <taxon>Pseudomonadati</taxon>
        <taxon>Pseudomonadota</taxon>
        <taxon>Gammaproteobacteria</taxon>
        <taxon>Thiotrichales</taxon>
        <taxon>Fastidiosibacteraceae</taxon>
        <taxon>Cysteiniphilum</taxon>
    </lineage>
</organism>
<reference evidence="8" key="2">
    <citation type="submission" date="2020-09" db="EMBL/GenBank/DDBJ databases">
        <authorList>
            <person name="Sun Q."/>
            <person name="Zhou Y."/>
        </authorList>
    </citation>
    <scope>NUCLEOTIDE SEQUENCE</scope>
    <source>
        <strain evidence="8">CGMCC 1.15758</strain>
    </source>
</reference>
<dbReference type="GO" id="GO:0015074">
    <property type="term" value="P:DNA integration"/>
    <property type="evidence" value="ECO:0007669"/>
    <property type="project" value="UniProtKB-KW"/>
</dbReference>
<evidence type="ECO:0000259" key="7">
    <source>
        <dbReference type="PROSITE" id="PS51736"/>
    </source>
</evidence>
<dbReference type="FunFam" id="3.40.50.1390:FF:000001">
    <property type="entry name" value="DNA recombinase"/>
    <property type="match status" value="1"/>
</dbReference>
<evidence type="ECO:0000256" key="4">
    <source>
        <dbReference type="ARBA" id="ARBA00023125"/>
    </source>
</evidence>
<dbReference type="InterPro" id="IPR036162">
    <property type="entry name" value="Resolvase-like_N_sf"/>
</dbReference>
<dbReference type="PANTHER" id="PTHR30461:SF2">
    <property type="entry name" value="SERINE RECOMBINASE PINE-RELATED"/>
    <property type="match status" value="1"/>
</dbReference>
<dbReference type="SMART" id="SM00857">
    <property type="entry name" value="Resolvase"/>
    <property type="match status" value="1"/>
</dbReference>
<comment type="similarity">
    <text evidence="1">Belongs to the site-specific recombinase resolvase family.</text>
</comment>
<dbReference type="Pfam" id="PF00239">
    <property type="entry name" value="Resolvase"/>
    <property type="match status" value="1"/>
</dbReference>
<dbReference type="AlphaFoldDB" id="A0A8J2Z6N1"/>
<evidence type="ECO:0000313" key="8">
    <source>
        <dbReference type="EMBL" id="GGG06287.1"/>
    </source>
</evidence>
<protein>
    <submittedName>
        <fullName evidence="8">Resolvase</fullName>
    </submittedName>
</protein>
<dbReference type="InterPro" id="IPR006119">
    <property type="entry name" value="Resolv_N"/>
</dbReference>
<dbReference type="Gene3D" id="3.40.50.1390">
    <property type="entry name" value="Resolvase, N-terminal catalytic domain"/>
    <property type="match status" value="1"/>
</dbReference>
<dbReference type="SUPFAM" id="SSF53041">
    <property type="entry name" value="Resolvase-like"/>
    <property type="match status" value="1"/>
</dbReference>
<keyword evidence="4" id="KW-0238">DNA-binding</keyword>
<dbReference type="Proteomes" id="UP000636949">
    <property type="component" value="Unassembled WGS sequence"/>
</dbReference>
<dbReference type="GO" id="GO:0003677">
    <property type="term" value="F:DNA binding"/>
    <property type="evidence" value="ECO:0007669"/>
    <property type="project" value="UniProtKB-KW"/>
</dbReference>
<evidence type="ECO:0000256" key="1">
    <source>
        <dbReference type="ARBA" id="ARBA00009913"/>
    </source>
</evidence>
<evidence type="ECO:0000313" key="9">
    <source>
        <dbReference type="Proteomes" id="UP000636949"/>
    </source>
</evidence>
<dbReference type="PROSITE" id="PS51736">
    <property type="entry name" value="RECOMBINASES_3"/>
    <property type="match status" value="1"/>
</dbReference>
<dbReference type="InterPro" id="IPR006118">
    <property type="entry name" value="Recombinase_CS"/>
</dbReference>
<proteinExistence type="inferred from homology"/>
<reference evidence="8" key="1">
    <citation type="journal article" date="2014" name="Int. J. Syst. Evol. Microbiol.">
        <title>Complete genome sequence of Corynebacterium casei LMG S-19264T (=DSM 44701T), isolated from a smear-ripened cheese.</title>
        <authorList>
            <consortium name="US DOE Joint Genome Institute (JGI-PGF)"/>
            <person name="Walter F."/>
            <person name="Albersmeier A."/>
            <person name="Kalinowski J."/>
            <person name="Ruckert C."/>
        </authorList>
    </citation>
    <scope>NUCLEOTIDE SEQUENCE</scope>
    <source>
        <strain evidence="8">CGMCC 1.15758</strain>
    </source>
</reference>
<dbReference type="PROSITE" id="PS00398">
    <property type="entry name" value="RECOMBINASES_2"/>
    <property type="match status" value="1"/>
</dbReference>
<comment type="caution">
    <text evidence="8">The sequence shown here is derived from an EMBL/GenBank/DDBJ whole genome shotgun (WGS) entry which is preliminary data.</text>
</comment>
<evidence type="ECO:0000256" key="3">
    <source>
        <dbReference type="ARBA" id="ARBA00023100"/>
    </source>
</evidence>
<sequence length="224" mass="25455">MSYNKSNINFEYLHELTTTIMTMKKAYARISTTAQNIDSQLDELKNYGYDEIYIDEASGKDISRPQLNELLKSLRKGDQIITYRLDRLGRSIQHLIELMTVFDKKGVALVSLSESINTTTATGKLVFNLFAAIADFERNLIIERTQIGLKAAKVRGRTGGRKKGLSNEAKDKAEIAYNLYQTELAKDSKNSKNKRSVEKLADIIGVSRKTFYNYVKWYADNKTG</sequence>
<dbReference type="EMBL" id="BMJS01000041">
    <property type="protein sequence ID" value="GGG06287.1"/>
    <property type="molecule type" value="Genomic_DNA"/>
</dbReference>
<keyword evidence="2" id="KW-0229">DNA integration</keyword>
<keyword evidence="3" id="KW-0230">DNA invertase</keyword>